<dbReference type="CDD" id="cd03336">
    <property type="entry name" value="TCP1_beta"/>
    <property type="match status" value="1"/>
</dbReference>
<evidence type="ECO:0000256" key="8">
    <source>
        <dbReference type="ARBA" id="ARBA00033237"/>
    </source>
</evidence>
<evidence type="ECO:0000256" key="5">
    <source>
        <dbReference type="ARBA" id="ARBA00022741"/>
    </source>
</evidence>
<dbReference type="OrthoDB" id="6419818at2759"/>
<dbReference type="PANTHER" id="PTHR11353">
    <property type="entry name" value="CHAPERONIN"/>
    <property type="match status" value="1"/>
</dbReference>
<proteinExistence type="inferred from homology"/>
<dbReference type="InterPro" id="IPR012716">
    <property type="entry name" value="Chap_CCT_beta"/>
</dbReference>
<dbReference type="GO" id="GO:0005524">
    <property type="term" value="F:ATP binding"/>
    <property type="evidence" value="ECO:0007669"/>
    <property type="project" value="UniProtKB-KW"/>
</dbReference>
<dbReference type="InterPro" id="IPR053374">
    <property type="entry name" value="TCP-1_chaperonin"/>
</dbReference>
<keyword evidence="7 9" id="KW-0143">Chaperone</keyword>
<dbReference type="Proteomes" id="UP000499080">
    <property type="component" value="Unassembled WGS sequence"/>
</dbReference>
<reference evidence="10 11" key="1">
    <citation type="journal article" date="2019" name="Sci. Rep.">
        <title>Orb-weaving spider Araneus ventricosus genome elucidates the spidroin gene catalogue.</title>
        <authorList>
            <person name="Kono N."/>
            <person name="Nakamura H."/>
            <person name="Ohtoshi R."/>
            <person name="Moran D.A.P."/>
            <person name="Shinohara A."/>
            <person name="Yoshida Y."/>
            <person name="Fujiwara M."/>
            <person name="Mori M."/>
            <person name="Tomita M."/>
            <person name="Arakawa K."/>
        </authorList>
    </citation>
    <scope>NUCLEOTIDE SEQUENCE [LARGE SCALE GENOMIC DNA]</scope>
</reference>
<dbReference type="InterPro" id="IPR002423">
    <property type="entry name" value="Cpn60/GroEL/TCP-1"/>
</dbReference>
<evidence type="ECO:0000256" key="2">
    <source>
        <dbReference type="ARBA" id="ARBA00008020"/>
    </source>
</evidence>
<dbReference type="AlphaFoldDB" id="A0A4Y2N4X1"/>
<organism evidence="10 11">
    <name type="scientific">Araneus ventricosus</name>
    <name type="common">Orbweaver spider</name>
    <name type="synonym">Epeira ventricosa</name>
    <dbReference type="NCBI Taxonomy" id="182803"/>
    <lineage>
        <taxon>Eukaryota</taxon>
        <taxon>Metazoa</taxon>
        <taxon>Ecdysozoa</taxon>
        <taxon>Arthropoda</taxon>
        <taxon>Chelicerata</taxon>
        <taxon>Arachnida</taxon>
        <taxon>Araneae</taxon>
        <taxon>Araneomorphae</taxon>
        <taxon>Entelegynae</taxon>
        <taxon>Araneoidea</taxon>
        <taxon>Araneidae</taxon>
        <taxon>Araneus</taxon>
    </lineage>
</organism>
<keyword evidence="4" id="KW-0963">Cytoplasm</keyword>
<evidence type="ECO:0000256" key="1">
    <source>
        <dbReference type="ARBA" id="ARBA00004496"/>
    </source>
</evidence>
<dbReference type="InterPro" id="IPR027409">
    <property type="entry name" value="GroEL-like_apical_dom_sf"/>
</dbReference>
<dbReference type="SUPFAM" id="SSF48592">
    <property type="entry name" value="GroEL equatorial domain-like"/>
    <property type="match status" value="1"/>
</dbReference>
<dbReference type="PROSITE" id="PS00995">
    <property type="entry name" value="TCP1_3"/>
    <property type="match status" value="1"/>
</dbReference>
<dbReference type="Gene3D" id="3.30.260.10">
    <property type="entry name" value="TCP-1-like chaperonin intermediate domain"/>
    <property type="match status" value="1"/>
</dbReference>
<evidence type="ECO:0000256" key="3">
    <source>
        <dbReference type="ARBA" id="ARBA00018961"/>
    </source>
</evidence>
<dbReference type="Pfam" id="PF00118">
    <property type="entry name" value="Cpn60_TCP1"/>
    <property type="match status" value="1"/>
</dbReference>
<dbReference type="InterPro" id="IPR002194">
    <property type="entry name" value="Chaperonin_TCP-1_CS"/>
</dbReference>
<dbReference type="NCBIfam" id="TIGR02341">
    <property type="entry name" value="chap_CCT_beta"/>
    <property type="match status" value="1"/>
</dbReference>
<dbReference type="GO" id="GO:0051082">
    <property type="term" value="F:unfolded protein binding"/>
    <property type="evidence" value="ECO:0007669"/>
    <property type="project" value="InterPro"/>
</dbReference>
<dbReference type="PROSITE" id="PS00750">
    <property type="entry name" value="TCP1_1"/>
    <property type="match status" value="1"/>
</dbReference>
<comment type="subcellular location">
    <subcellularLocation>
        <location evidence="1">Cytoplasm</location>
    </subcellularLocation>
</comment>
<dbReference type="InterPro" id="IPR027410">
    <property type="entry name" value="TCP-1-like_intermed_sf"/>
</dbReference>
<keyword evidence="6 9" id="KW-0067">ATP-binding</keyword>
<dbReference type="SUPFAM" id="SSF54849">
    <property type="entry name" value="GroEL-intermediate domain like"/>
    <property type="match status" value="1"/>
</dbReference>
<evidence type="ECO:0000256" key="7">
    <source>
        <dbReference type="ARBA" id="ARBA00023186"/>
    </source>
</evidence>
<accession>A0A4Y2N4X1</accession>
<dbReference type="EMBL" id="BGPR01008455">
    <property type="protein sequence ID" value="GBN33942.1"/>
    <property type="molecule type" value="Genomic_DNA"/>
</dbReference>
<evidence type="ECO:0000313" key="10">
    <source>
        <dbReference type="EMBL" id="GBN33942.1"/>
    </source>
</evidence>
<dbReference type="GO" id="GO:0016887">
    <property type="term" value="F:ATP hydrolysis activity"/>
    <property type="evidence" value="ECO:0007669"/>
    <property type="project" value="InterPro"/>
</dbReference>
<keyword evidence="5 9" id="KW-0547">Nucleotide-binding</keyword>
<dbReference type="NCBIfam" id="NF041083">
    <property type="entry name" value="thermosome_beta"/>
    <property type="match status" value="1"/>
</dbReference>
<dbReference type="SUPFAM" id="SSF52029">
    <property type="entry name" value="GroEL apical domain-like"/>
    <property type="match status" value="1"/>
</dbReference>
<evidence type="ECO:0000256" key="6">
    <source>
        <dbReference type="ARBA" id="ARBA00022840"/>
    </source>
</evidence>
<keyword evidence="11" id="KW-1185">Reference proteome</keyword>
<comment type="caution">
    <text evidence="10">The sequence shown here is derived from an EMBL/GenBank/DDBJ whole genome shotgun (WGS) entry which is preliminary data.</text>
</comment>
<dbReference type="Gene3D" id="3.50.7.10">
    <property type="entry name" value="GroEL"/>
    <property type="match status" value="1"/>
</dbReference>
<evidence type="ECO:0000256" key="4">
    <source>
        <dbReference type="ARBA" id="ARBA00022490"/>
    </source>
</evidence>
<gene>
    <name evidence="10" type="primary">CCT2_2</name>
    <name evidence="10" type="ORF">AVEN_85386_1</name>
</gene>
<dbReference type="SUPFAM" id="SSF53098">
    <property type="entry name" value="Ribonuclease H-like"/>
    <property type="match status" value="1"/>
</dbReference>
<dbReference type="FunFam" id="3.50.7.10:FF:000002">
    <property type="entry name" value="T-complex protein 1 subunit beta"/>
    <property type="match status" value="1"/>
</dbReference>
<dbReference type="InterPro" id="IPR027413">
    <property type="entry name" value="GROEL-like_equatorial_sf"/>
</dbReference>
<dbReference type="FunFam" id="1.10.560.10:FF:000017">
    <property type="entry name" value="T-complex protein 1 subunit eta"/>
    <property type="match status" value="1"/>
</dbReference>
<protein>
    <recommendedName>
        <fullName evidence="3">T-complex protein 1 subunit beta</fullName>
    </recommendedName>
    <alternativeName>
        <fullName evidence="8">CCT-beta</fullName>
    </alternativeName>
</protein>
<dbReference type="GO" id="GO:0005832">
    <property type="term" value="C:chaperonin-containing T-complex"/>
    <property type="evidence" value="ECO:0007669"/>
    <property type="project" value="InterPro"/>
</dbReference>
<dbReference type="Gene3D" id="1.10.560.10">
    <property type="entry name" value="GroEL-like equatorial domain"/>
    <property type="match status" value="1"/>
</dbReference>
<name>A0A4Y2N4X1_ARAVE</name>
<dbReference type="GO" id="GO:0140662">
    <property type="term" value="F:ATP-dependent protein folding chaperone"/>
    <property type="evidence" value="ECO:0007669"/>
    <property type="project" value="InterPro"/>
</dbReference>
<evidence type="ECO:0000256" key="9">
    <source>
        <dbReference type="RuleBase" id="RU004187"/>
    </source>
</evidence>
<sequence>MEILRTYSIIVNSGESIKIVKDKPVCLICNEAVAVFKEYNISRHFTSKHKNSNYEAMSEYERKQNVESLCKKLSGRQNFFKKVNTIQEAATHASYIVAYNIAKNNKALSDGEFVKQCMLQVCDVLCPDKKNNFQTVSLSRKTVTSRIEAIDKNLTSQLESKIGQFKFCSIAMDESNDINDTAQLVLFIRGVDENFEITEELACMRSLKGTTKGCDIFREFQEGLLTLKVPITNICNITTDGAPNMTGKRSGFLGLFNQNYPGNNAVFLHCGIHQDALCKSALIMKPVLDAVVKLVNTIRSRRLTHRQFRDFLQSVQSEYSDVLYYTKVRWLSAGCVFERVWQLKDGIVSFFHEKQCSAECEMLEDTEYLPDFAFFTDLLCHMHNLNVKMQGKNQFIDDIWTHLKAFKLKLNLFAGQLAKNDLSHFSRLNSIPSVNEEKLKNYEDGLKKLHFEFERRFQDFSAIQTELDIFTMPFNVNCEAVRSDLQLELIELQSNNHLKQSFLNMPKLEFYKSLSKAAAASLAPVHILKGDAEEERREDARLSCIFGSIAIGDLLKSTLGPKGMDKILVCDGRSMTGNVELTNDGATILRGIGVDNPAAKILVEISKVQDKEVGDGTTTVAVLCSEMLKEADKLLTLKLHPQTIISGFRKAAVEAKTALGEHSYDRSSNPEQFEEDLLNIARTALSSKILNRHKDFFAKMAIAAVKRLNKNTDLKAIQFIKKLGGCLTDSFLDDGFLLDKKPGVHQPKLVENARILIANTPMDTDKVKVFGSRITLDSVAKLGDMELVENQKMKAKVDAFLKHNINVFINRQLIYNYPEQLFADAGVMAIEHADFEGVEKLALVTGGEIVSDIERCETVKLGCCDRIEEVMIGEDHLLKFSGLPVGESCTIVLRGATEQILNEAERALHDVLCVLVTTVSESLIALGGGCTEMLMARRVLAKASETSGKESLAMEAYARALMQIPTIICDNGGYDSAQLVTELRSAHAEGKVTYGLNMTEGKIDDMLKLGIIEPFKVKSQVISGATEAAEMILRVDGIIKAAPRRRNPDDRHC</sequence>
<comment type="similarity">
    <text evidence="2 9">Belongs to the TCP-1 chaperonin family.</text>
</comment>
<dbReference type="PROSITE" id="PS00751">
    <property type="entry name" value="TCP1_2"/>
    <property type="match status" value="1"/>
</dbReference>
<dbReference type="InterPro" id="IPR017998">
    <property type="entry name" value="Chaperone_TCP-1"/>
</dbReference>
<evidence type="ECO:0000313" key="11">
    <source>
        <dbReference type="Proteomes" id="UP000499080"/>
    </source>
</evidence>
<dbReference type="InterPro" id="IPR012337">
    <property type="entry name" value="RNaseH-like_sf"/>
</dbReference>
<dbReference type="PRINTS" id="PR00304">
    <property type="entry name" value="TCOMPLEXTCP1"/>
</dbReference>